<dbReference type="EMBL" id="CAJFCV020000003">
    <property type="protein sequence ID" value="CAG9109308.1"/>
    <property type="molecule type" value="Genomic_DNA"/>
</dbReference>
<reference evidence="11" key="1">
    <citation type="submission" date="2016-11" db="UniProtKB">
        <authorList>
            <consortium name="WormBaseParasite"/>
        </authorList>
    </citation>
    <scope>IDENTIFICATION</scope>
</reference>
<dbReference type="GO" id="GO:0000139">
    <property type="term" value="C:Golgi membrane"/>
    <property type="evidence" value="ECO:0007669"/>
    <property type="project" value="InterPro"/>
</dbReference>
<gene>
    <name evidence="8" type="ORF">BXYJ_LOCUS7139</name>
</gene>
<protein>
    <submittedName>
        <fullName evidence="8">(pine wood nematode) hypothetical protein</fullName>
    </submittedName>
</protein>
<feature type="transmembrane region" description="Helical" evidence="7">
    <location>
        <begin position="276"/>
        <end position="297"/>
    </location>
</feature>
<evidence type="ECO:0000256" key="2">
    <source>
        <dbReference type="ARBA" id="ARBA00009976"/>
    </source>
</evidence>
<keyword evidence="4 7" id="KW-0812">Transmembrane</keyword>
<feature type="transmembrane region" description="Helical" evidence="7">
    <location>
        <begin position="67"/>
        <end position="89"/>
    </location>
</feature>
<evidence type="ECO:0000256" key="3">
    <source>
        <dbReference type="ARBA" id="ARBA00022597"/>
    </source>
</evidence>
<dbReference type="WBParaSite" id="BXY_1511200.1">
    <property type="protein sequence ID" value="BXY_1511200.1"/>
    <property type="gene ID" value="BXY_1511200"/>
</dbReference>
<dbReference type="SMR" id="A0A1I7SPW8"/>
<dbReference type="PIRSF" id="PIRSF005799">
    <property type="entry name" value="UDP-gal_transpt"/>
    <property type="match status" value="1"/>
</dbReference>
<reference evidence="8" key="2">
    <citation type="submission" date="2020-09" db="EMBL/GenBank/DDBJ databases">
        <authorList>
            <person name="Kikuchi T."/>
        </authorList>
    </citation>
    <scope>NUCLEOTIDE SEQUENCE</scope>
    <source>
        <strain evidence="8">Ka4C1</strain>
    </source>
</reference>
<dbReference type="InterPro" id="IPR037185">
    <property type="entry name" value="EmrE-like"/>
</dbReference>
<dbReference type="Proteomes" id="UP000582659">
    <property type="component" value="Unassembled WGS sequence"/>
</dbReference>
<feature type="transmembrane region" description="Helical" evidence="7">
    <location>
        <begin position="327"/>
        <end position="347"/>
    </location>
</feature>
<dbReference type="eggNOG" id="KOG2234">
    <property type="taxonomic scope" value="Eukaryota"/>
</dbReference>
<evidence type="ECO:0000256" key="5">
    <source>
        <dbReference type="ARBA" id="ARBA00022989"/>
    </source>
</evidence>
<keyword evidence="3" id="KW-0813">Transport</keyword>
<evidence type="ECO:0000256" key="6">
    <source>
        <dbReference type="ARBA" id="ARBA00023136"/>
    </source>
</evidence>
<name>A0A1I7SPW8_BURXY</name>
<feature type="transmembrane region" description="Helical" evidence="7">
    <location>
        <begin position="236"/>
        <end position="256"/>
    </location>
</feature>
<dbReference type="PANTHER" id="PTHR10231">
    <property type="entry name" value="NUCLEOTIDE-SUGAR TRANSMEMBRANE TRANSPORTER"/>
    <property type="match status" value="1"/>
</dbReference>
<proteinExistence type="inferred from homology"/>
<feature type="transmembrane region" description="Helical" evidence="7">
    <location>
        <begin position="304"/>
        <end position="321"/>
    </location>
</feature>
<evidence type="ECO:0000256" key="7">
    <source>
        <dbReference type="SAM" id="Phobius"/>
    </source>
</evidence>
<dbReference type="AlphaFoldDB" id="A0A1I7SPW8"/>
<dbReference type="SUPFAM" id="SSF103481">
    <property type="entry name" value="Multidrug resistance efflux transporter EmrE"/>
    <property type="match status" value="1"/>
</dbReference>
<keyword evidence="10" id="KW-1185">Reference proteome</keyword>
<feature type="transmembrane region" description="Helical" evidence="7">
    <location>
        <begin position="202"/>
        <end position="224"/>
    </location>
</feature>
<dbReference type="Proteomes" id="UP000095284">
    <property type="component" value="Unplaced"/>
</dbReference>
<keyword evidence="3" id="KW-0762">Sugar transport</keyword>
<comment type="subcellular location">
    <subcellularLocation>
        <location evidence="1">Membrane</location>
        <topology evidence="1">Multi-pass membrane protein</topology>
    </subcellularLocation>
</comment>
<evidence type="ECO:0000313" key="10">
    <source>
        <dbReference type="Proteomes" id="UP000659654"/>
    </source>
</evidence>
<evidence type="ECO:0000256" key="1">
    <source>
        <dbReference type="ARBA" id="ARBA00004141"/>
    </source>
</evidence>
<evidence type="ECO:0000313" key="11">
    <source>
        <dbReference type="WBParaSite" id="BXY_1511200.1"/>
    </source>
</evidence>
<dbReference type="OrthoDB" id="408493at2759"/>
<dbReference type="GO" id="GO:0015165">
    <property type="term" value="F:pyrimidine nucleotide-sugar transmembrane transporter activity"/>
    <property type="evidence" value="ECO:0007669"/>
    <property type="project" value="InterPro"/>
</dbReference>
<dbReference type="Pfam" id="PF04142">
    <property type="entry name" value="Nuc_sug_transp"/>
    <property type="match status" value="1"/>
</dbReference>
<evidence type="ECO:0000313" key="8">
    <source>
        <dbReference type="EMBL" id="CAD5222171.1"/>
    </source>
</evidence>
<organism evidence="9 11">
    <name type="scientific">Bursaphelenchus xylophilus</name>
    <name type="common">Pinewood nematode worm</name>
    <name type="synonym">Aphelenchoides xylophilus</name>
    <dbReference type="NCBI Taxonomy" id="6326"/>
    <lineage>
        <taxon>Eukaryota</taxon>
        <taxon>Metazoa</taxon>
        <taxon>Ecdysozoa</taxon>
        <taxon>Nematoda</taxon>
        <taxon>Chromadorea</taxon>
        <taxon>Rhabditida</taxon>
        <taxon>Tylenchina</taxon>
        <taxon>Tylenchomorpha</taxon>
        <taxon>Aphelenchoidea</taxon>
        <taxon>Aphelenchoididae</taxon>
        <taxon>Bursaphelenchus</taxon>
    </lineage>
</organism>
<dbReference type="InterPro" id="IPR007271">
    <property type="entry name" value="Nuc_sug_transpt"/>
</dbReference>
<evidence type="ECO:0000313" key="9">
    <source>
        <dbReference type="Proteomes" id="UP000095284"/>
    </source>
</evidence>
<sequence length="349" mass="38555">MSKHDDQDPLLPTSAKLTIPPQKRHAAQNSQSTLNFKIYVITSMTFLWTGYTLLVRHTRSTTGKDEMYSAPTVVCLAELIKFFIAFILLSHDHKYNMGETIITIKRDFINKPMDLVKMSVPSITYALQNNLDFVALSNLSAGVYQVTTQLKVVTTALFMMAFLGRKFSRTRWVAIFMLFAGVAAVQLNNIDQNSSAGKPNENPVVGLVAVLATCVTAGFAGVYFEMMLKDGTPTSLWIRNMQMYFCGIISTGVGVLAKDSEHLQTKGFFHGYNAEVWAIVLSLSVGGIYISLVMKYLDNLHKSFASSISIILVVLLSVMLFDSVSLGLYFLFGSLVVCGAVVLYNSVPE</sequence>
<accession>A0A1I7SPW8</accession>
<feature type="transmembrane region" description="Helical" evidence="7">
    <location>
        <begin position="36"/>
        <end position="55"/>
    </location>
</feature>
<dbReference type="Proteomes" id="UP000659654">
    <property type="component" value="Unassembled WGS sequence"/>
</dbReference>
<keyword evidence="5 7" id="KW-1133">Transmembrane helix</keyword>
<keyword evidence="6 7" id="KW-0472">Membrane</keyword>
<dbReference type="NCBIfam" id="TIGR00803">
    <property type="entry name" value="nst"/>
    <property type="match status" value="1"/>
</dbReference>
<feature type="transmembrane region" description="Helical" evidence="7">
    <location>
        <begin position="172"/>
        <end position="190"/>
    </location>
</feature>
<feature type="transmembrane region" description="Helical" evidence="7">
    <location>
        <begin position="142"/>
        <end position="163"/>
    </location>
</feature>
<comment type="similarity">
    <text evidence="2">Belongs to the nucleotide-sugar transporter family. SLC35A subfamily.</text>
</comment>
<dbReference type="EMBL" id="CAJFDI010000003">
    <property type="protein sequence ID" value="CAD5222171.1"/>
    <property type="molecule type" value="Genomic_DNA"/>
</dbReference>
<evidence type="ECO:0000256" key="4">
    <source>
        <dbReference type="ARBA" id="ARBA00022692"/>
    </source>
</evidence>